<gene>
    <name evidence="6" type="ORF">KLDO_g1571</name>
</gene>
<keyword evidence="2" id="KW-0547">Nucleotide-binding</keyword>
<dbReference type="EMBL" id="CCBQ010000021">
    <property type="protein sequence ID" value="CDO93269.1"/>
    <property type="molecule type" value="Genomic_DNA"/>
</dbReference>
<sequence length="888" mass="100099">MKRSLFLGSSVDSVLQSKSSVNLPAEGVKNTLVTNVDDTMHEQSIDWDNEAVLCVQVYQSRIGICLLDCQREELSILSQDLSFKGNDPNHENEANLIIENLILQNKPSVVFCSSMIDESIYESLNMLQTECNFEIRMQSHDKFKTQHFCHVWRSFQENNPVIDIEGFQILDELSSNRAMEVTAMALSCLMKSMDSFNSRFSENSATSQFFEKISKVEQLMLKDHMFLDEDSLVALNVFKPLQLPSHLNKNVRVGFSSVFELLGNNCSTLGKDLIKTWLTCPSSNKKVIQQRHKVIRTLIEDKNAILFDDLTNSLRQIPNVFSIVNELNKGIAKLPTWRKLISFCNKALDIIDIVHAIYNVSDDCVLFDTISNDLDKNVLHHILMKTNSIIDLEASLAQEGIVVKENVFKELDEARDIFFELDNVLNVVASEANNALVSGLHGSEKKLFAELNEQNALINAVYLPQLGYLLCVDESVEKMFDSTDLAWSEVFRAQSVIYYKNDETKAMDEHYGDIHAIISDLELEILHELQSTIAAKKYMIFVCGKCFVELEVLASFAQIAIRLNYTEPVIEEKESVIEIKGGRHPLYETLVGTYIPNDFCMHGGPFDHYQWNQIYQRVSVITGANASGKSVFLTQNGLIVFLAHVGCYVPADYARIGLVDKLLTRVVTRESVSKIQSTFQVDAKQMSKCLSLGTNKSLILVDEFGKGTDVIDGPSLFGAIIKEFSVHPSCPRVIACTHYQEVFSPNILTSEIPGVMFYKTEILLQPANRKTAECSVNDDITFLYKLSSGIATNSFGVFCARNCGIKEEIVNRAQELTNLIADGFDVGKSCSNLSTDEMNQFKTNQEIVKEFVAWNLDFESTRSDIAQQTLRRKLTRLLDIGQSFDARI</sequence>
<dbReference type="SMART" id="SM00533">
    <property type="entry name" value="MUTSd"/>
    <property type="match status" value="1"/>
</dbReference>
<dbReference type="InterPro" id="IPR000432">
    <property type="entry name" value="DNA_mismatch_repair_MutS_C"/>
</dbReference>
<keyword evidence="4" id="KW-0238">DNA-binding</keyword>
<reference evidence="6 7" key="1">
    <citation type="submission" date="2014-03" db="EMBL/GenBank/DDBJ databases">
        <title>The genome of Kluyveromyces dobzhanskii.</title>
        <authorList>
            <person name="Nystedt B."/>
            <person name="Astrom S."/>
        </authorList>
    </citation>
    <scope>NUCLEOTIDE SEQUENCE [LARGE SCALE GENOMIC DNA]</scope>
    <source>
        <strain evidence="6 7">CBS 2104</strain>
    </source>
</reference>
<evidence type="ECO:0000256" key="3">
    <source>
        <dbReference type="ARBA" id="ARBA00022840"/>
    </source>
</evidence>
<dbReference type="GO" id="GO:0051026">
    <property type="term" value="P:chiasma assembly"/>
    <property type="evidence" value="ECO:0007669"/>
    <property type="project" value="TreeGrafter"/>
</dbReference>
<dbReference type="PANTHER" id="PTHR11361:SF20">
    <property type="entry name" value="MUTS PROTEIN HOMOLOG 5"/>
    <property type="match status" value="1"/>
</dbReference>
<evidence type="ECO:0000256" key="4">
    <source>
        <dbReference type="ARBA" id="ARBA00023125"/>
    </source>
</evidence>
<dbReference type="PROSITE" id="PS00486">
    <property type="entry name" value="DNA_MISMATCH_REPAIR_2"/>
    <property type="match status" value="1"/>
</dbReference>
<keyword evidence="7" id="KW-1185">Reference proteome</keyword>
<dbReference type="InterPro" id="IPR045076">
    <property type="entry name" value="MutS"/>
</dbReference>
<dbReference type="InterPro" id="IPR036187">
    <property type="entry name" value="DNA_mismatch_repair_MutS_sf"/>
</dbReference>
<comment type="caution">
    <text evidence="6">The sequence shown here is derived from an EMBL/GenBank/DDBJ whole genome shotgun (WGS) entry which is preliminary data.</text>
</comment>
<evidence type="ECO:0000256" key="2">
    <source>
        <dbReference type="ARBA" id="ARBA00022741"/>
    </source>
</evidence>
<dbReference type="SMART" id="SM00534">
    <property type="entry name" value="MUTSac"/>
    <property type="match status" value="1"/>
</dbReference>
<keyword evidence="3" id="KW-0067">ATP-binding</keyword>
<dbReference type="SUPFAM" id="SSF48334">
    <property type="entry name" value="DNA repair protein MutS, domain III"/>
    <property type="match status" value="1"/>
</dbReference>
<proteinExistence type="inferred from homology"/>
<protein>
    <submittedName>
        <fullName evidence="6">WGS project CCBQ000000000 data, contig 00043</fullName>
    </submittedName>
</protein>
<dbReference type="SUPFAM" id="SSF52540">
    <property type="entry name" value="P-loop containing nucleoside triphosphate hydrolases"/>
    <property type="match status" value="1"/>
</dbReference>
<dbReference type="Pfam" id="PF00488">
    <property type="entry name" value="MutS_V"/>
    <property type="match status" value="1"/>
</dbReference>
<dbReference type="Gene3D" id="1.10.1420.10">
    <property type="match status" value="1"/>
</dbReference>
<dbReference type="InterPro" id="IPR011184">
    <property type="entry name" value="DNA_mismatch_repair_Msh2"/>
</dbReference>
<dbReference type="GO" id="GO:0005634">
    <property type="term" value="C:nucleus"/>
    <property type="evidence" value="ECO:0007669"/>
    <property type="project" value="TreeGrafter"/>
</dbReference>
<evidence type="ECO:0000256" key="1">
    <source>
        <dbReference type="ARBA" id="ARBA00006271"/>
    </source>
</evidence>
<dbReference type="CDD" id="cd03281">
    <property type="entry name" value="ABC_MSH5_euk"/>
    <property type="match status" value="1"/>
</dbReference>
<evidence type="ECO:0000313" key="7">
    <source>
        <dbReference type="Proteomes" id="UP000031516"/>
    </source>
</evidence>
<dbReference type="GO" id="GO:0140664">
    <property type="term" value="F:ATP-dependent DNA damage sensor activity"/>
    <property type="evidence" value="ECO:0007669"/>
    <property type="project" value="InterPro"/>
</dbReference>
<feature type="domain" description="DNA mismatch repair proteins mutS family" evidence="5">
    <location>
        <begin position="697"/>
        <end position="713"/>
    </location>
</feature>
<evidence type="ECO:0000259" key="5">
    <source>
        <dbReference type="PROSITE" id="PS00486"/>
    </source>
</evidence>
<dbReference type="GO" id="GO:0005524">
    <property type="term" value="F:ATP binding"/>
    <property type="evidence" value="ECO:0007669"/>
    <property type="project" value="UniProtKB-KW"/>
</dbReference>
<dbReference type="GO" id="GO:0030983">
    <property type="term" value="F:mismatched DNA binding"/>
    <property type="evidence" value="ECO:0007669"/>
    <property type="project" value="InterPro"/>
</dbReference>
<accession>A0A0A8L597</accession>
<dbReference type="AlphaFoldDB" id="A0A0A8L597"/>
<evidence type="ECO:0000313" key="6">
    <source>
        <dbReference type="EMBL" id="CDO93269.1"/>
    </source>
</evidence>
<dbReference type="GO" id="GO:0006298">
    <property type="term" value="P:mismatch repair"/>
    <property type="evidence" value="ECO:0007669"/>
    <property type="project" value="InterPro"/>
</dbReference>
<dbReference type="InterPro" id="IPR007696">
    <property type="entry name" value="DNA_mismatch_repair_MutS_core"/>
</dbReference>
<dbReference type="PANTHER" id="PTHR11361">
    <property type="entry name" value="DNA MISMATCH REPAIR PROTEIN MUTS FAMILY MEMBER"/>
    <property type="match status" value="1"/>
</dbReference>
<dbReference type="Pfam" id="PF05192">
    <property type="entry name" value="MutS_III"/>
    <property type="match status" value="1"/>
</dbReference>
<comment type="similarity">
    <text evidence="1">Belongs to the DNA mismatch repair MutS family.</text>
</comment>
<dbReference type="InterPro" id="IPR027417">
    <property type="entry name" value="P-loop_NTPase"/>
</dbReference>
<dbReference type="Gene3D" id="3.40.50.300">
    <property type="entry name" value="P-loop containing nucleotide triphosphate hydrolases"/>
    <property type="match status" value="1"/>
</dbReference>
<dbReference type="OrthoDB" id="29596at2759"/>
<organism evidence="6 7">
    <name type="scientific">Kluyveromyces dobzhanskii CBS 2104</name>
    <dbReference type="NCBI Taxonomy" id="1427455"/>
    <lineage>
        <taxon>Eukaryota</taxon>
        <taxon>Fungi</taxon>
        <taxon>Dikarya</taxon>
        <taxon>Ascomycota</taxon>
        <taxon>Saccharomycotina</taxon>
        <taxon>Saccharomycetes</taxon>
        <taxon>Saccharomycetales</taxon>
        <taxon>Saccharomycetaceae</taxon>
        <taxon>Kluyveromyces</taxon>
    </lineage>
</organism>
<dbReference type="PIRSF" id="PIRSF005813">
    <property type="entry name" value="MSH2"/>
    <property type="match status" value="1"/>
</dbReference>
<name>A0A0A8L597_9SACH</name>
<dbReference type="Proteomes" id="UP000031516">
    <property type="component" value="Unassembled WGS sequence"/>
</dbReference>